<dbReference type="Proteomes" id="UP000248764">
    <property type="component" value="Unassembled WGS sequence"/>
</dbReference>
<organism evidence="1 2">
    <name type="scientific">Jiangella anatolica</name>
    <dbReference type="NCBI Taxonomy" id="2670374"/>
    <lineage>
        <taxon>Bacteria</taxon>
        <taxon>Bacillati</taxon>
        <taxon>Actinomycetota</taxon>
        <taxon>Actinomycetes</taxon>
        <taxon>Jiangellales</taxon>
        <taxon>Jiangellaceae</taxon>
        <taxon>Jiangella</taxon>
    </lineage>
</organism>
<sequence>MTVNDNNRGILGRLRQAIEAFHSGEIGMDDAQAMLRSSADLLENDGSGATELVRLAEADIEEIRFTRLLDEQRPAVAFRLDALLESLGGEAS</sequence>
<name>A0A2W2C107_9ACTN</name>
<reference evidence="1 2" key="1">
    <citation type="submission" date="2018-01" db="EMBL/GenBank/DDBJ databases">
        <title>Draft genome sequence of Jiangella sp. GTF31.</title>
        <authorList>
            <person name="Sahin N."/>
            <person name="Ay H."/>
            <person name="Saygin H."/>
        </authorList>
    </citation>
    <scope>NUCLEOTIDE SEQUENCE [LARGE SCALE GENOMIC DNA]</scope>
    <source>
        <strain evidence="1 2">GTF31</strain>
    </source>
</reference>
<keyword evidence="2" id="KW-1185">Reference proteome</keyword>
<dbReference type="AlphaFoldDB" id="A0A2W2C107"/>
<dbReference type="RefSeq" id="WP_111258508.1">
    <property type="nucleotide sequence ID" value="NZ_POTW01000137.1"/>
</dbReference>
<dbReference type="EMBL" id="POTW01000137">
    <property type="protein sequence ID" value="PZF79456.1"/>
    <property type="molecule type" value="Genomic_DNA"/>
</dbReference>
<accession>A0A2W2C107</accession>
<evidence type="ECO:0000313" key="2">
    <source>
        <dbReference type="Proteomes" id="UP000248764"/>
    </source>
</evidence>
<evidence type="ECO:0000313" key="1">
    <source>
        <dbReference type="EMBL" id="PZF79456.1"/>
    </source>
</evidence>
<gene>
    <name evidence="1" type="ORF">C1I92_31045</name>
</gene>
<comment type="caution">
    <text evidence="1">The sequence shown here is derived from an EMBL/GenBank/DDBJ whole genome shotgun (WGS) entry which is preliminary data.</text>
</comment>
<protein>
    <submittedName>
        <fullName evidence="1">Uncharacterized protein</fullName>
    </submittedName>
</protein>
<proteinExistence type="predicted"/>